<dbReference type="EMBL" id="NIVC01000386">
    <property type="protein sequence ID" value="PAA84153.1"/>
    <property type="molecule type" value="Genomic_DNA"/>
</dbReference>
<dbReference type="STRING" id="282301.A0A267GDQ1"/>
<feature type="domain" description="EF-hand" evidence="9">
    <location>
        <begin position="377"/>
        <end position="412"/>
    </location>
</feature>
<protein>
    <recommendedName>
        <fullName evidence="9">EF-hand domain-containing protein</fullName>
    </recommendedName>
</protein>
<evidence type="ECO:0000256" key="6">
    <source>
        <dbReference type="ARBA" id="ARBA00022946"/>
    </source>
</evidence>
<dbReference type="PROSITE" id="PS50222">
    <property type="entry name" value="EF_HAND_2"/>
    <property type="match status" value="1"/>
</dbReference>
<evidence type="ECO:0000313" key="10">
    <source>
        <dbReference type="EMBL" id="PAA84153.1"/>
    </source>
</evidence>
<keyword evidence="7" id="KW-0496">Mitochondrion</keyword>
<keyword evidence="3" id="KW-0677">Repeat</keyword>
<proteinExistence type="predicted"/>
<evidence type="ECO:0000259" key="9">
    <source>
        <dbReference type="PROSITE" id="PS50222"/>
    </source>
</evidence>
<dbReference type="PANTHER" id="PTHR12294:SF13">
    <property type="entry name" value="MITOCHONDRIAL CALCIUM UPTAKE 3, ISOFORM D"/>
    <property type="match status" value="1"/>
</dbReference>
<dbReference type="InterPro" id="IPR002048">
    <property type="entry name" value="EF_hand_dom"/>
</dbReference>
<evidence type="ECO:0000256" key="7">
    <source>
        <dbReference type="ARBA" id="ARBA00023128"/>
    </source>
</evidence>
<dbReference type="GO" id="GO:0005509">
    <property type="term" value="F:calcium ion binding"/>
    <property type="evidence" value="ECO:0007669"/>
    <property type="project" value="InterPro"/>
</dbReference>
<keyword evidence="11" id="KW-1185">Reference proteome</keyword>
<evidence type="ECO:0000313" key="11">
    <source>
        <dbReference type="Proteomes" id="UP000215902"/>
    </source>
</evidence>
<evidence type="ECO:0000256" key="4">
    <source>
        <dbReference type="ARBA" id="ARBA00022792"/>
    </source>
</evidence>
<dbReference type="GO" id="GO:0036444">
    <property type="term" value="P:calcium import into the mitochondrion"/>
    <property type="evidence" value="ECO:0007669"/>
    <property type="project" value="TreeGrafter"/>
</dbReference>
<name>A0A267GDQ1_9PLAT</name>
<dbReference type="PANTHER" id="PTHR12294">
    <property type="entry name" value="EF HAND DOMAIN FAMILY A1,A2-RELATED"/>
    <property type="match status" value="1"/>
</dbReference>
<accession>A0A267GDQ1</accession>
<dbReference type="InterPro" id="IPR011992">
    <property type="entry name" value="EF-hand-dom_pair"/>
</dbReference>
<reference evidence="10 11" key="1">
    <citation type="submission" date="2017-06" db="EMBL/GenBank/DDBJ databases">
        <title>A platform for efficient transgenesis in Macrostomum lignano, a flatworm model organism for stem cell research.</title>
        <authorList>
            <person name="Berezikov E."/>
        </authorList>
    </citation>
    <scope>NUCLEOTIDE SEQUENCE [LARGE SCALE GENOMIC DNA]</scope>
    <source>
        <strain evidence="10">DV1</strain>
        <tissue evidence="10">Whole organism</tissue>
    </source>
</reference>
<dbReference type="Gene3D" id="1.10.238.10">
    <property type="entry name" value="EF-hand"/>
    <property type="match status" value="2"/>
</dbReference>
<dbReference type="SUPFAM" id="SSF47473">
    <property type="entry name" value="EF-hand"/>
    <property type="match status" value="1"/>
</dbReference>
<evidence type="ECO:0000256" key="1">
    <source>
        <dbReference type="ARBA" id="ARBA00004273"/>
    </source>
</evidence>
<dbReference type="AlphaFoldDB" id="A0A267GDQ1"/>
<dbReference type="CDD" id="cd15900">
    <property type="entry name" value="EFh_MICU"/>
    <property type="match status" value="1"/>
</dbReference>
<dbReference type="GO" id="GO:1990246">
    <property type="term" value="C:uniplex complex"/>
    <property type="evidence" value="ECO:0007669"/>
    <property type="project" value="TreeGrafter"/>
</dbReference>
<dbReference type="InterPro" id="IPR039800">
    <property type="entry name" value="MICU1/2/3"/>
</dbReference>
<dbReference type="Proteomes" id="UP000215902">
    <property type="component" value="Unassembled WGS sequence"/>
</dbReference>
<dbReference type="InterPro" id="IPR018247">
    <property type="entry name" value="EF_Hand_1_Ca_BS"/>
</dbReference>
<feature type="non-terminal residue" evidence="10">
    <location>
        <position position="1"/>
    </location>
</feature>
<dbReference type="PROSITE" id="PS00018">
    <property type="entry name" value="EF_HAND_1"/>
    <property type="match status" value="2"/>
</dbReference>
<evidence type="ECO:0000256" key="3">
    <source>
        <dbReference type="ARBA" id="ARBA00022737"/>
    </source>
</evidence>
<keyword evidence="5" id="KW-0106">Calcium</keyword>
<comment type="subcellular location">
    <subcellularLocation>
        <location evidence="1">Mitochondrion inner membrane</location>
    </subcellularLocation>
    <subcellularLocation>
        <location evidence="2">Mitochondrion intermembrane space</location>
    </subcellularLocation>
</comment>
<comment type="caution">
    <text evidence="10">The sequence shown here is derived from an EMBL/GenBank/DDBJ whole genome shotgun (WGS) entry which is preliminary data.</text>
</comment>
<keyword evidence="6" id="KW-0809">Transit peptide</keyword>
<evidence type="ECO:0000256" key="8">
    <source>
        <dbReference type="ARBA" id="ARBA00023136"/>
    </source>
</evidence>
<keyword evidence="4" id="KW-0999">Mitochondrion inner membrane</keyword>
<gene>
    <name evidence="10" type="ORF">BOX15_Mlig032410g3</name>
</gene>
<dbReference type="OrthoDB" id="10070999at2759"/>
<dbReference type="GO" id="GO:0051560">
    <property type="term" value="P:mitochondrial calcium ion homeostasis"/>
    <property type="evidence" value="ECO:0007669"/>
    <property type="project" value="TreeGrafter"/>
</dbReference>
<evidence type="ECO:0000256" key="5">
    <source>
        <dbReference type="ARBA" id="ARBA00022837"/>
    </source>
</evidence>
<evidence type="ECO:0000256" key="2">
    <source>
        <dbReference type="ARBA" id="ARBA00004569"/>
    </source>
</evidence>
<organism evidence="10 11">
    <name type="scientific">Macrostomum lignano</name>
    <dbReference type="NCBI Taxonomy" id="282301"/>
    <lineage>
        <taxon>Eukaryota</taxon>
        <taxon>Metazoa</taxon>
        <taxon>Spiralia</taxon>
        <taxon>Lophotrochozoa</taxon>
        <taxon>Platyhelminthes</taxon>
        <taxon>Rhabditophora</taxon>
        <taxon>Macrostomorpha</taxon>
        <taxon>Macrostomida</taxon>
        <taxon>Macrostomidae</taxon>
        <taxon>Macrostomum</taxon>
    </lineage>
</organism>
<dbReference type="GO" id="GO:0005758">
    <property type="term" value="C:mitochondrial intermembrane space"/>
    <property type="evidence" value="ECO:0007669"/>
    <property type="project" value="UniProtKB-SubCell"/>
</dbReference>
<sequence>ELLVSACLSAERAESLKRDKPLFPAIPLMQRAISNARKQAVKTVSMQGMLRTLLRPAAYAATAVAAVAVAATSVPERRQSRQEHPIQNGLMRLRELRVAAPMLAAATTKPAHGHLEERFLEFASVEFNDTAYMTPEDFLESVTQDRPRFRRGRKLLSDADVEQMLRKAPSHRRASKKLMRSLGHDGIVSYSEYLFLLCTLANAESGFSIAFNMIDRSRNQSVEKDEFDILNTMVSECQAEQQQDTTLMRHFFGQSGKDSLDYNRFVEFMSNLQYEVLELEFLEFSKGLPSIPESEFARVLLRYTNLSPSTQAVWVDQVRDKLVREEGIGFEDFRQFFQFLNSLADFSMALQMYALAGHPVTQDEFQRAVKACVGYTLSPRVVSTVFLLLDKDGDGSLSSDELLAILKGRLKRLSLKSSLTGGELTEFRRCLKREIQRD</sequence>
<keyword evidence="8" id="KW-0472">Membrane</keyword>